<protein>
    <submittedName>
        <fullName evidence="1">Unannotated protein</fullName>
    </submittedName>
</protein>
<gene>
    <name evidence="1" type="ORF">UFOPK2292_01156</name>
</gene>
<organism evidence="1">
    <name type="scientific">freshwater metagenome</name>
    <dbReference type="NCBI Taxonomy" id="449393"/>
    <lineage>
        <taxon>unclassified sequences</taxon>
        <taxon>metagenomes</taxon>
        <taxon>ecological metagenomes</taxon>
    </lineage>
</organism>
<accession>A0A6J6MSN3</accession>
<evidence type="ECO:0000313" key="1">
    <source>
        <dbReference type="EMBL" id="CAB4676977.1"/>
    </source>
</evidence>
<reference evidence="1" key="1">
    <citation type="submission" date="2020-05" db="EMBL/GenBank/DDBJ databases">
        <authorList>
            <person name="Chiriac C."/>
            <person name="Salcher M."/>
            <person name="Ghai R."/>
            <person name="Kavagutti S V."/>
        </authorList>
    </citation>
    <scope>NUCLEOTIDE SEQUENCE</scope>
</reference>
<sequence>MSMIRLAIVNRTVITPSGFDPESYACFAKLGPIEKPRLDIITNNVPTNFWFFGTNKL</sequence>
<name>A0A6J6MSN3_9ZZZZ</name>
<proteinExistence type="predicted"/>
<dbReference type="EMBL" id="CAEZWU010000192">
    <property type="protein sequence ID" value="CAB4676977.1"/>
    <property type="molecule type" value="Genomic_DNA"/>
</dbReference>
<dbReference type="AlphaFoldDB" id="A0A6J6MSN3"/>